<dbReference type="InterPro" id="IPR039430">
    <property type="entry name" value="Thymidylate_kin-like_dom"/>
</dbReference>
<proteinExistence type="predicted"/>
<organism evidence="2 3">
    <name type="scientific">Candidatus Daviesbacteria bacterium GW2011_GWA1_36_8</name>
    <dbReference type="NCBI Taxonomy" id="1618417"/>
    <lineage>
        <taxon>Bacteria</taxon>
        <taxon>Candidatus Daviesiibacteriota</taxon>
    </lineage>
</organism>
<dbReference type="InterPro" id="IPR027417">
    <property type="entry name" value="P-loop_NTPase"/>
</dbReference>
<protein>
    <recommendedName>
        <fullName evidence="1">Thymidylate kinase-like domain-containing protein</fullName>
    </recommendedName>
</protein>
<dbReference type="SUPFAM" id="SSF52540">
    <property type="entry name" value="P-loop containing nucleoside triphosphate hydrolases"/>
    <property type="match status" value="1"/>
</dbReference>
<accession>A0A0G0FAQ8</accession>
<reference evidence="2 3" key="1">
    <citation type="journal article" date="2015" name="Nature">
        <title>rRNA introns, odd ribosomes, and small enigmatic genomes across a large radiation of phyla.</title>
        <authorList>
            <person name="Brown C.T."/>
            <person name="Hug L.A."/>
            <person name="Thomas B.C."/>
            <person name="Sharon I."/>
            <person name="Castelle C.J."/>
            <person name="Singh A."/>
            <person name="Wilkins M.J."/>
            <person name="Williams K.H."/>
            <person name="Banfield J.F."/>
        </authorList>
    </citation>
    <scope>NUCLEOTIDE SEQUENCE [LARGE SCALE GENOMIC DNA]</scope>
</reference>
<feature type="domain" description="Thymidylate kinase-like" evidence="1">
    <location>
        <begin position="9"/>
        <end position="166"/>
    </location>
</feature>
<dbReference type="Proteomes" id="UP000034448">
    <property type="component" value="Unassembled WGS sequence"/>
</dbReference>
<evidence type="ECO:0000259" key="1">
    <source>
        <dbReference type="Pfam" id="PF02223"/>
    </source>
</evidence>
<sequence>MNEHRVIALEGLDGSGKTTTGRMLAEQTDNTYFYCTQDNPLKKHRAFFDTKPIQLRFLYYVALSIVNHQKVESLSNSEDVFYDRTVISTIAYHSAFGLSKPWLNLVPPFLINQIDLIVYFTLDEEERIRRLESRPQHVLTNQSQDEKSVIRSTDIDREYRKQFNESTVFVSGNGKSPQQVVDELKVKFYETK</sequence>
<evidence type="ECO:0000313" key="3">
    <source>
        <dbReference type="Proteomes" id="UP000034448"/>
    </source>
</evidence>
<gene>
    <name evidence="2" type="ORF">US28_C0003G0037</name>
</gene>
<dbReference type="EMBL" id="LBSJ01000003">
    <property type="protein sequence ID" value="KKQ16273.1"/>
    <property type="molecule type" value="Genomic_DNA"/>
</dbReference>
<evidence type="ECO:0000313" key="2">
    <source>
        <dbReference type="EMBL" id="KKQ16273.1"/>
    </source>
</evidence>
<dbReference type="AlphaFoldDB" id="A0A0G0FAQ8"/>
<comment type="caution">
    <text evidence="2">The sequence shown here is derived from an EMBL/GenBank/DDBJ whole genome shotgun (WGS) entry which is preliminary data.</text>
</comment>
<dbReference type="Pfam" id="PF02223">
    <property type="entry name" value="Thymidylate_kin"/>
    <property type="match status" value="1"/>
</dbReference>
<name>A0A0G0FAQ8_9BACT</name>
<dbReference type="Gene3D" id="3.40.50.300">
    <property type="entry name" value="P-loop containing nucleotide triphosphate hydrolases"/>
    <property type="match status" value="1"/>
</dbReference>